<accession>A0AAP0PQZ4</accession>
<keyword evidence="2 4" id="KW-0863">Zinc-finger</keyword>
<feature type="domain" description="GRF-type" evidence="5">
    <location>
        <begin position="25"/>
        <end position="65"/>
    </location>
</feature>
<organism evidence="6 7">
    <name type="scientific">Stephania yunnanensis</name>
    <dbReference type="NCBI Taxonomy" id="152371"/>
    <lineage>
        <taxon>Eukaryota</taxon>
        <taxon>Viridiplantae</taxon>
        <taxon>Streptophyta</taxon>
        <taxon>Embryophyta</taxon>
        <taxon>Tracheophyta</taxon>
        <taxon>Spermatophyta</taxon>
        <taxon>Magnoliopsida</taxon>
        <taxon>Ranunculales</taxon>
        <taxon>Menispermaceae</taxon>
        <taxon>Menispermoideae</taxon>
        <taxon>Cissampelideae</taxon>
        <taxon>Stephania</taxon>
    </lineage>
</organism>
<reference evidence="6 7" key="1">
    <citation type="submission" date="2024-01" db="EMBL/GenBank/DDBJ databases">
        <title>Genome assemblies of Stephania.</title>
        <authorList>
            <person name="Yang L."/>
        </authorList>
    </citation>
    <scope>NUCLEOTIDE SEQUENCE [LARGE SCALE GENOMIC DNA]</scope>
    <source>
        <strain evidence="6">YNDBR</strain>
        <tissue evidence="6">Leaf</tissue>
    </source>
</reference>
<dbReference type="InterPro" id="IPR010666">
    <property type="entry name" value="Znf_GRF"/>
</dbReference>
<dbReference type="Pfam" id="PF06839">
    <property type="entry name" value="Zn_ribbon_GRF"/>
    <property type="match status" value="1"/>
</dbReference>
<comment type="caution">
    <text evidence="6">The sequence shown here is derived from an EMBL/GenBank/DDBJ whole genome shotgun (WGS) entry which is preliminary data.</text>
</comment>
<keyword evidence="7" id="KW-1185">Reference proteome</keyword>
<sequence>MAVKVCCFCRERTHNVVQCLEKKTCFRCFGELILRRVQKDSPNKGRLFYQCPTTSCKTFFWTGKRLSLDGYNCGGSCDKDEEFSSFRAIDDATLNQMTQMFERIIAVVNGNDGIQEVEVKVQDCSVKFMK</sequence>
<dbReference type="AlphaFoldDB" id="A0AAP0PQZ4"/>
<evidence type="ECO:0000259" key="5">
    <source>
        <dbReference type="PROSITE" id="PS51999"/>
    </source>
</evidence>
<dbReference type="Proteomes" id="UP001420932">
    <property type="component" value="Unassembled WGS sequence"/>
</dbReference>
<keyword evidence="1" id="KW-0479">Metal-binding</keyword>
<evidence type="ECO:0000313" key="7">
    <source>
        <dbReference type="Proteomes" id="UP001420932"/>
    </source>
</evidence>
<evidence type="ECO:0000256" key="1">
    <source>
        <dbReference type="ARBA" id="ARBA00022723"/>
    </source>
</evidence>
<name>A0AAP0PQZ4_9MAGN</name>
<evidence type="ECO:0000256" key="3">
    <source>
        <dbReference type="ARBA" id="ARBA00022833"/>
    </source>
</evidence>
<dbReference type="GO" id="GO:0008270">
    <property type="term" value="F:zinc ion binding"/>
    <property type="evidence" value="ECO:0007669"/>
    <property type="project" value="UniProtKB-KW"/>
</dbReference>
<gene>
    <name evidence="6" type="ORF">Syun_009564</name>
</gene>
<dbReference type="PROSITE" id="PS51999">
    <property type="entry name" value="ZF_GRF"/>
    <property type="match status" value="1"/>
</dbReference>
<dbReference type="EMBL" id="JBBNAF010000004">
    <property type="protein sequence ID" value="KAK9151255.1"/>
    <property type="molecule type" value="Genomic_DNA"/>
</dbReference>
<keyword evidence="3" id="KW-0862">Zinc</keyword>
<proteinExistence type="predicted"/>
<evidence type="ECO:0000256" key="2">
    <source>
        <dbReference type="ARBA" id="ARBA00022771"/>
    </source>
</evidence>
<evidence type="ECO:0000256" key="4">
    <source>
        <dbReference type="PROSITE-ProRule" id="PRU01343"/>
    </source>
</evidence>
<evidence type="ECO:0000313" key="6">
    <source>
        <dbReference type="EMBL" id="KAK9151255.1"/>
    </source>
</evidence>
<protein>
    <recommendedName>
        <fullName evidence="5">GRF-type domain-containing protein</fullName>
    </recommendedName>
</protein>